<feature type="domain" description="SAC3/GANP/THP3 conserved" evidence="2">
    <location>
        <begin position="96"/>
        <end position="201"/>
    </location>
</feature>
<name>A0ABQ7J5Y6_9APIC</name>
<feature type="non-terminal residue" evidence="3">
    <location>
        <position position="1"/>
    </location>
</feature>
<keyword evidence="4" id="KW-1185">Reference proteome</keyword>
<dbReference type="Pfam" id="PF03399">
    <property type="entry name" value="SAC3_GANP"/>
    <property type="match status" value="1"/>
</dbReference>
<evidence type="ECO:0000313" key="4">
    <source>
        <dbReference type="Proteomes" id="UP000823046"/>
    </source>
</evidence>
<gene>
    <name evidence="3" type="ORF">IE077_001089</name>
</gene>
<sequence>FSLKRFRNEGTKYNFQPLLAEQTKRQERMKRFAAPTPEEAITPKSSSEPTDTSMSILVPPLGSLNWKERLELAKSPLKVIGLNMELEKSFLRLTGLPDPANVRPESVLHNSLKYIQEKYLQNRNWHYIEEQFRSIRQDLAVQSIKNEFTIEVYETNARLALKNNDLGQFNQCQTQLKELYRMLPQANHRVEFLCYRLIYMALQNMTTHLIRVVGNWRRYFRMAEEGPFLIGDLCRVFEGKMRMVALSAMAKSSLSLDPERVAKELFFPSVSECIVFLREQKTVWTNDGKINSKLSCAKYVDSNLLKSRKVRAMG</sequence>
<feature type="compositionally biased region" description="Polar residues" evidence="1">
    <location>
        <begin position="43"/>
        <end position="54"/>
    </location>
</feature>
<dbReference type="PANTHER" id="PTHR12436:SF4">
    <property type="entry name" value="LEUKOCYTE RECEPTOR CLUSTER MEMBER 8"/>
    <property type="match status" value="1"/>
</dbReference>
<evidence type="ECO:0000259" key="2">
    <source>
        <dbReference type="Pfam" id="PF03399"/>
    </source>
</evidence>
<dbReference type="PANTHER" id="PTHR12436">
    <property type="entry name" value="80 KDA MCM3-ASSOCIATED PROTEIN"/>
    <property type="match status" value="1"/>
</dbReference>
<dbReference type="InterPro" id="IPR005062">
    <property type="entry name" value="SAC3/GANP/THP3_conserved"/>
</dbReference>
<proteinExistence type="predicted"/>
<reference evidence="3 4" key="1">
    <citation type="journal article" date="2020" name="bioRxiv">
        <title>Metabolic contributions of an alphaproteobacterial endosymbiont in the apicomplexan Cardiosporidium cionae.</title>
        <authorList>
            <person name="Hunter E.S."/>
            <person name="Paight C.J."/>
            <person name="Lane C.E."/>
        </authorList>
    </citation>
    <scope>NUCLEOTIDE SEQUENCE [LARGE SCALE GENOMIC DNA]</scope>
    <source>
        <strain evidence="3">ESH_2018</strain>
    </source>
</reference>
<dbReference type="Gene3D" id="1.25.40.990">
    <property type="match status" value="1"/>
</dbReference>
<organism evidence="3 4">
    <name type="scientific">Cardiosporidium cionae</name>
    <dbReference type="NCBI Taxonomy" id="476202"/>
    <lineage>
        <taxon>Eukaryota</taxon>
        <taxon>Sar</taxon>
        <taxon>Alveolata</taxon>
        <taxon>Apicomplexa</taxon>
        <taxon>Aconoidasida</taxon>
        <taxon>Nephromycida</taxon>
        <taxon>Cardiosporidium</taxon>
    </lineage>
</organism>
<protein>
    <submittedName>
        <fullName evidence="3">SAC3/GANP family protein</fullName>
    </submittedName>
</protein>
<dbReference type="Proteomes" id="UP000823046">
    <property type="component" value="Unassembled WGS sequence"/>
</dbReference>
<dbReference type="EMBL" id="JADAQX010000785">
    <property type="protein sequence ID" value="KAF8819383.1"/>
    <property type="molecule type" value="Genomic_DNA"/>
</dbReference>
<evidence type="ECO:0000256" key="1">
    <source>
        <dbReference type="SAM" id="MobiDB-lite"/>
    </source>
</evidence>
<accession>A0ABQ7J5Y6</accession>
<feature type="region of interest" description="Disordered" evidence="1">
    <location>
        <begin position="31"/>
        <end position="54"/>
    </location>
</feature>
<comment type="caution">
    <text evidence="3">The sequence shown here is derived from an EMBL/GenBank/DDBJ whole genome shotgun (WGS) entry which is preliminary data.</text>
</comment>
<dbReference type="InterPro" id="IPR045107">
    <property type="entry name" value="SAC3/GANP/THP3"/>
</dbReference>
<evidence type="ECO:0000313" key="3">
    <source>
        <dbReference type="EMBL" id="KAF8819383.1"/>
    </source>
</evidence>